<accession>A0A482T5W9</accession>
<evidence type="ECO:0000313" key="1">
    <source>
        <dbReference type="EMBL" id="RYJ08277.1"/>
    </source>
</evidence>
<comment type="caution">
    <text evidence="1">The sequence shown here is derived from an EMBL/GenBank/DDBJ whole genome shotgun (WGS) entry which is preliminary data.</text>
</comment>
<dbReference type="Proteomes" id="UP000294028">
    <property type="component" value="Unassembled WGS sequence"/>
</dbReference>
<reference evidence="1 2" key="1">
    <citation type="submission" date="2018-12" db="EMBL/GenBank/DDBJ databases">
        <title>Genome analysis provides insights into bioremediation potentialities of Halogeometricum borinquense strain N11.</title>
        <authorList>
            <person name="Najjari A."/>
            <person name="Youssef N."/>
            <person name="Fhoula I."/>
            <person name="Ben Dhia O."/>
            <person name="Mahjoubi M."/>
            <person name="Ouzari H.I."/>
            <person name="Cherif A."/>
        </authorList>
    </citation>
    <scope>NUCLEOTIDE SEQUENCE [LARGE SCALE GENOMIC DNA]</scope>
    <source>
        <strain evidence="1 2">N11</strain>
    </source>
</reference>
<organism evidence="1 2">
    <name type="scientific">Halogeometricum borinquense</name>
    <dbReference type="NCBI Taxonomy" id="60847"/>
    <lineage>
        <taxon>Archaea</taxon>
        <taxon>Methanobacteriati</taxon>
        <taxon>Methanobacteriota</taxon>
        <taxon>Stenosarchaea group</taxon>
        <taxon>Halobacteria</taxon>
        <taxon>Halobacteriales</taxon>
        <taxon>Haloferacaceae</taxon>
        <taxon>Halogeometricum</taxon>
    </lineage>
</organism>
<name>A0A482T5W9_9EURY</name>
<dbReference type="AlphaFoldDB" id="A0A482T5W9"/>
<proteinExistence type="predicted"/>
<dbReference type="RefSeq" id="WP_129786121.1">
    <property type="nucleotide sequence ID" value="NZ_RZHH01000003.1"/>
</dbReference>
<gene>
    <name evidence="1" type="ORF">ELS19_17120</name>
</gene>
<dbReference type="EMBL" id="RZHH01000003">
    <property type="protein sequence ID" value="RYJ08277.1"/>
    <property type="molecule type" value="Genomic_DNA"/>
</dbReference>
<sequence>MVGRREILAGISTLLLAGCSRLSDSGQLQVRPDPLLEGSETVTPFSDSPLSEIDKVTEAVMEAALSQSVVEKEVSGETYTEINNALGKMTMADSGFVYVEFSENILAATLRTPT</sequence>
<dbReference type="PROSITE" id="PS51257">
    <property type="entry name" value="PROKAR_LIPOPROTEIN"/>
    <property type="match status" value="1"/>
</dbReference>
<protein>
    <submittedName>
        <fullName evidence="1">Uncharacterized protein</fullName>
    </submittedName>
</protein>
<evidence type="ECO:0000313" key="2">
    <source>
        <dbReference type="Proteomes" id="UP000294028"/>
    </source>
</evidence>